<dbReference type="OMA" id="GWCMREA"/>
<evidence type="ECO:0000256" key="1">
    <source>
        <dbReference type="ARBA" id="ARBA00022786"/>
    </source>
</evidence>
<dbReference type="InterPro" id="IPR036047">
    <property type="entry name" value="F-box-like_dom_sf"/>
</dbReference>
<organism evidence="3 4">
    <name type="scientific">Cimex lectularius</name>
    <name type="common">Bed bug</name>
    <name type="synonym">Acanthia lectularia</name>
    <dbReference type="NCBI Taxonomy" id="79782"/>
    <lineage>
        <taxon>Eukaryota</taxon>
        <taxon>Metazoa</taxon>
        <taxon>Ecdysozoa</taxon>
        <taxon>Arthropoda</taxon>
        <taxon>Hexapoda</taxon>
        <taxon>Insecta</taxon>
        <taxon>Pterygota</taxon>
        <taxon>Neoptera</taxon>
        <taxon>Paraneoptera</taxon>
        <taxon>Hemiptera</taxon>
        <taxon>Heteroptera</taxon>
        <taxon>Panheteroptera</taxon>
        <taxon>Cimicomorpha</taxon>
        <taxon>Cimicidae</taxon>
        <taxon>Cimex</taxon>
    </lineage>
</organism>
<dbReference type="KEGG" id="clec:106662594"/>
<dbReference type="OrthoDB" id="2153609at2759"/>
<dbReference type="PANTHER" id="PTHR13318">
    <property type="entry name" value="PARTNER OF PAIRED, ISOFORM B-RELATED"/>
    <property type="match status" value="1"/>
</dbReference>
<dbReference type="SMART" id="SM00367">
    <property type="entry name" value="LRR_CC"/>
    <property type="match status" value="8"/>
</dbReference>
<dbReference type="GO" id="GO:0031146">
    <property type="term" value="P:SCF-dependent proteasomal ubiquitin-dependent protein catabolic process"/>
    <property type="evidence" value="ECO:0007669"/>
    <property type="project" value="TreeGrafter"/>
</dbReference>
<dbReference type="Gene3D" id="3.80.10.10">
    <property type="entry name" value="Ribonuclease Inhibitor"/>
    <property type="match status" value="2"/>
</dbReference>
<dbReference type="Gene3D" id="1.20.1280.50">
    <property type="match status" value="1"/>
</dbReference>
<reference evidence="3" key="1">
    <citation type="submission" date="2022-01" db="UniProtKB">
        <authorList>
            <consortium name="EnsemblMetazoa"/>
        </authorList>
    </citation>
    <scope>IDENTIFICATION</scope>
</reference>
<name>A0A8I6TBZ6_CIMLE</name>
<dbReference type="EnsemblMetazoa" id="XM_014386792.2">
    <property type="protein sequence ID" value="XP_014242278.1"/>
    <property type="gene ID" value="LOC106662594"/>
</dbReference>
<dbReference type="InterPro" id="IPR032675">
    <property type="entry name" value="LRR_dom_sf"/>
</dbReference>
<dbReference type="GO" id="GO:0019005">
    <property type="term" value="C:SCF ubiquitin ligase complex"/>
    <property type="evidence" value="ECO:0007669"/>
    <property type="project" value="TreeGrafter"/>
</dbReference>
<dbReference type="Pfam" id="PF25372">
    <property type="entry name" value="DUF7885"/>
    <property type="match status" value="1"/>
</dbReference>
<dbReference type="CTD" id="26235"/>
<dbReference type="SUPFAM" id="SSF52047">
    <property type="entry name" value="RNI-like"/>
    <property type="match status" value="1"/>
</dbReference>
<dbReference type="RefSeq" id="XP_014242278.1">
    <property type="nucleotide sequence ID" value="XM_014386792.2"/>
</dbReference>
<protein>
    <recommendedName>
        <fullName evidence="2">F-box domain-containing protein</fullName>
    </recommendedName>
</protein>
<evidence type="ECO:0000313" key="3">
    <source>
        <dbReference type="EnsemblMetazoa" id="XP_014242278.1"/>
    </source>
</evidence>
<dbReference type="InterPro" id="IPR006553">
    <property type="entry name" value="Leu-rich_rpt_Cys-con_subtyp"/>
</dbReference>
<dbReference type="SUPFAM" id="SSF81383">
    <property type="entry name" value="F-box domain"/>
    <property type="match status" value="1"/>
</dbReference>
<proteinExistence type="predicted"/>
<keyword evidence="4" id="KW-1185">Reference proteome</keyword>
<sequence>MVDVKSFPWVYPVSERECDDPDVTVEQYVQDVKDFSSQYGSDISISYTAYNISGKPSKFPDYGDFPQAFVMRTYGKWWNDAPSKPIPIMTQNSQIVSEDYIDITFEQEVYPEKVSIFETFNPGSVVRIWAGDGEGLWKLLWEGEPQIVGHRPRIFSPEIRPIDFMTSLLRIEFNHSQLDYYTELDAVLLVGSRVPNKEVDFGKITSQIKGFKINAITNDVDILTIHKDLSSLVDSLLEDIDQEIDTTTGSSSGPFSDLPDETILRIFGYLDLISLRRCVRVNKHFSRLANDAMLYTGLNLKPYWFCVNSNALNTLSSRCLYLQKLDLSWCGNYDQITPAQFSSFINTCGKQITHLRLDCCKYIDDDCIKQVAYSCRNLKELSLRNCFKISVDGFHSLTNITTFQRLDLYRTAIEGGPLVKILKQSPKLQHINLGSCVRVSAMDEVAHSLGTYNRQLISVDFWKTYSLTPSGVKSLANCSQLEEIDLGWCLGVSIPGECLTALAAGCPKLRKLFVASLRGITDRDLIPFINNCPHLQQVDLLGIRNITPQICYRFLNTCKELRLFDLSFCDLIQDSNIQMWRNQFPHVSIKRSFQRDGVPSPFQHY</sequence>
<accession>A0A8I6TBZ6</accession>
<evidence type="ECO:0000259" key="2">
    <source>
        <dbReference type="PROSITE" id="PS50181"/>
    </source>
</evidence>
<evidence type="ECO:0000313" key="4">
    <source>
        <dbReference type="Proteomes" id="UP000494040"/>
    </source>
</evidence>
<feature type="domain" description="F-box" evidence="2">
    <location>
        <begin position="252"/>
        <end position="298"/>
    </location>
</feature>
<dbReference type="InterPro" id="IPR001810">
    <property type="entry name" value="F-box_dom"/>
</dbReference>
<dbReference type="GeneID" id="106662594"/>
<dbReference type="AlphaFoldDB" id="A0A8I6TBZ6"/>
<dbReference type="Pfam" id="PF12937">
    <property type="entry name" value="F-box-like"/>
    <property type="match status" value="1"/>
</dbReference>
<dbReference type="Proteomes" id="UP000494040">
    <property type="component" value="Unassembled WGS sequence"/>
</dbReference>
<dbReference type="CDD" id="cd09917">
    <property type="entry name" value="F-box_SF"/>
    <property type="match status" value="1"/>
</dbReference>
<keyword evidence="1" id="KW-0833">Ubl conjugation pathway</keyword>
<dbReference type="PROSITE" id="PS50181">
    <property type="entry name" value="FBOX"/>
    <property type="match status" value="1"/>
</dbReference>
<dbReference type="InterPro" id="IPR057207">
    <property type="entry name" value="FBXL15_LRR"/>
</dbReference>